<dbReference type="AlphaFoldDB" id="A0AAV5AMS5"/>
<reference evidence="1" key="1">
    <citation type="submission" date="2021-10" db="EMBL/GenBank/DDBJ databases">
        <title>De novo Genome Assembly of Clathrus columnatus (Basidiomycota, Fungi) Using Illumina and Nanopore Sequence Data.</title>
        <authorList>
            <person name="Ogiso-Tanaka E."/>
            <person name="Itagaki H."/>
            <person name="Hosoya T."/>
            <person name="Hosaka K."/>
        </authorList>
    </citation>
    <scope>NUCLEOTIDE SEQUENCE</scope>
    <source>
        <strain evidence="1">MO-923</strain>
    </source>
</reference>
<organism evidence="1 2">
    <name type="scientific">Clathrus columnatus</name>
    <dbReference type="NCBI Taxonomy" id="1419009"/>
    <lineage>
        <taxon>Eukaryota</taxon>
        <taxon>Fungi</taxon>
        <taxon>Dikarya</taxon>
        <taxon>Basidiomycota</taxon>
        <taxon>Agaricomycotina</taxon>
        <taxon>Agaricomycetes</taxon>
        <taxon>Phallomycetidae</taxon>
        <taxon>Phallales</taxon>
        <taxon>Clathraceae</taxon>
        <taxon>Clathrus</taxon>
    </lineage>
</organism>
<keyword evidence="2" id="KW-1185">Reference proteome</keyword>
<dbReference type="Proteomes" id="UP001050691">
    <property type="component" value="Unassembled WGS sequence"/>
</dbReference>
<gene>
    <name evidence="1" type="ORF">Clacol_010192</name>
</gene>
<evidence type="ECO:0000313" key="1">
    <source>
        <dbReference type="EMBL" id="GJJ15914.1"/>
    </source>
</evidence>
<comment type="caution">
    <text evidence="1">The sequence shown here is derived from an EMBL/GenBank/DDBJ whole genome shotgun (WGS) entry which is preliminary data.</text>
</comment>
<name>A0AAV5AMS5_9AGAM</name>
<protein>
    <submittedName>
        <fullName evidence="1">Uncharacterized protein</fullName>
    </submittedName>
</protein>
<proteinExistence type="predicted"/>
<dbReference type="EMBL" id="BPWL01000011">
    <property type="protein sequence ID" value="GJJ15914.1"/>
    <property type="molecule type" value="Genomic_DNA"/>
</dbReference>
<sequence>MPGRPPDVWYLQKVVDTVYLIYFVRGGILPVPTPTIIGHWLVPDHEPDNSRPEIPVIGEFDPIHRVNNVVGRHVTRGLDGSLEEFTRKLKEIYDTHEHDKSFWRFTAKETPGFPTRQHSG</sequence>
<evidence type="ECO:0000313" key="2">
    <source>
        <dbReference type="Proteomes" id="UP001050691"/>
    </source>
</evidence>
<accession>A0AAV5AMS5</accession>